<protein>
    <submittedName>
        <fullName evidence="2">Uncharacterized protein</fullName>
    </submittedName>
</protein>
<gene>
    <name evidence="2" type="ORF">K469DRAFT_264290</name>
</gene>
<organism evidence="2 3">
    <name type="scientific">Zopfia rhizophila CBS 207.26</name>
    <dbReference type="NCBI Taxonomy" id="1314779"/>
    <lineage>
        <taxon>Eukaryota</taxon>
        <taxon>Fungi</taxon>
        <taxon>Dikarya</taxon>
        <taxon>Ascomycota</taxon>
        <taxon>Pezizomycotina</taxon>
        <taxon>Dothideomycetes</taxon>
        <taxon>Dothideomycetes incertae sedis</taxon>
        <taxon>Zopfiaceae</taxon>
        <taxon>Zopfia</taxon>
    </lineage>
</organism>
<evidence type="ECO:0000313" key="2">
    <source>
        <dbReference type="EMBL" id="KAF2181049.1"/>
    </source>
</evidence>
<name>A0A6A6DS53_9PEZI</name>
<dbReference type="Proteomes" id="UP000800200">
    <property type="component" value="Unassembled WGS sequence"/>
</dbReference>
<keyword evidence="3" id="KW-1185">Reference proteome</keyword>
<reference evidence="2" key="1">
    <citation type="journal article" date="2020" name="Stud. Mycol.">
        <title>101 Dothideomycetes genomes: a test case for predicting lifestyles and emergence of pathogens.</title>
        <authorList>
            <person name="Haridas S."/>
            <person name="Albert R."/>
            <person name="Binder M."/>
            <person name="Bloem J."/>
            <person name="Labutti K."/>
            <person name="Salamov A."/>
            <person name="Andreopoulos B."/>
            <person name="Baker S."/>
            <person name="Barry K."/>
            <person name="Bills G."/>
            <person name="Bluhm B."/>
            <person name="Cannon C."/>
            <person name="Castanera R."/>
            <person name="Culley D."/>
            <person name="Daum C."/>
            <person name="Ezra D."/>
            <person name="Gonzalez J."/>
            <person name="Henrissat B."/>
            <person name="Kuo A."/>
            <person name="Liang C."/>
            <person name="Lipzen A."/>
            <person name="Lutzoni F."/>
            <person name="Magnuson J."/>
            <person name="Mondo S."/>
            <person name="Nolan M."/>
            <person name="Ohm R."/>
            <person name="Pangilinan J."/>
            <person name="Park H.-J."/>
            <person name="Ramirez L."/>
            <person name="Alfaro M."/>
            <person name="Sun H."/>
            <person name="Tritt A."/>
            <person name="Yoshinaga Y."/>
            <person name="Zwiers L.-H."/>
            <person name="Turgeon B."/>
            <person name="Goodwin S."/>
            <person name="Spatafora J."/>
            <person name="Crous P."/>
            <person name="Grigoriev I."/>
        </authorList>
    </citation>
    <scope>NUCLEOTIDE SEQUENCE</scope>
    <source>
        <strain evidence="2">CBS 207.26</strain>
    </source>
</reference>
<accession>A0A6A6DS53</accession>
<evidence type="ECO:0000256" key="1">
    <source>
        <dbReference type="SAM" id="Phobius"/>
    </source>
</evidence>
<feature type="transmembrane region" description="Helical" evidence="1">
    <location>
        <begin position="72"/>
        <end position="90"/>
    </location>
</feature>
<dbReference type="AlphaFoldDB" id="A0A6A6DS53"/>
<keyword evidence="1" id="KW-1133">Transmembrane helix</keyword>
<proteinExistence type="predicted"/>
<dbReference type="EMBL" id="ML994654">
    <property type="protein sequence ID" value="KAF2181049.1"/>
    <property type="molecule type" value="Genomic_DNA"/>
</dbReference>
<keyword evidence="1" id="KW-0472">Membrane</keyword>
<sequence length="137" mass="15590">MLYESRGWQYTRCPPFPCIPLSLLTSRSIPEVLFMAPCLDLHFYRYATINWACPPSGQACSYSHQRNAYFSAWFRGSAFIFVTFNSIIPTHSALVKRRKKLGCSTADGDHLLSHGQRPILRHSCRAKGSLYLFGTHS</sequence>
<evidence type="ECO:0000313" key="3">
    <source>
        <dbReference type="Proteomes" id="UP000800200"/>
    </source>
</evidence>
<keyword evidence="1" id="KW-0812">Transmembrane</keyword>